<feature type="chain" id="PRO_5040889437" evidence="1">
    <location>
        <begin position="20"/>
        <end position="143"/>
    </location>
</feature>
<reference evidence="2" key="1">
    <citation type="submission" date="2022-12" db="EMBL/GenBank/DDBJ databases">
        <title>Reference genome sequencing for broad-spectrum identification of bacterial and archaeal isolates by mass spectrometry.</title>
        <authorList>
            <person name="Sekiguchi Y."/>
            <person name="Tourlousse D.M."/>
        </authorList>
    </citation>
    <scope>NUCLEOTIDE SEQUENCE</scope>
    <source>
        <strain evidence="2">10succ1</strain>
    </source>
</reference>
<gene>
    <name evidence="2" type="ORF">PM10SUCC1_20280</name>
</gene>
<sequence>MKRYLLFLILLLSSVSSYSRTYTELQEWRERGLPSQIKSGVVVEVYDLKRSPRDMIDVNIRVHNLSSSAIDEAVIKIWVWKKDGVWVEEISLMKGSSEKINSGREKFFPGKGRYYTLGVKYDEAKRMEIEISRVVSKRVREKS</sequence>
<keyword evidence="3" id="KW-1185">Reference proteome</keyword>
<dbReference type="Proteomes" id="UP001144471">
    <property type="component" value="Unassembled WGS sequence"/>
</dbReference>
<protein>
    <submittedName>
        <fullName evidence="2">Uncharacterized protein</fullName>
    </submittedName>
</protein>
<evidence type="ECO:0000313" key="3">
    <source>
        <dbReference type="Proteomes" id="UP001144471"/>
    </source>
</evidence>
<evidence type="ECO:0000256" key="1">
    <source>
        <dbReference type="SAM" id="SignalP"/>
    </source>
</evidence>
<keyword evidence="1" id="KW-0732">Signal</keyword>
<feature type="signal peptide" evidence="1">
    <location>
        <begin position="1"/>
        <end position="19"/>
    </location>
</feature>
<dbReference type="AlphaFoldDB" id="A0A9W6GJX1"/>
<accession>A0A9W6GJX1</accession>
<comment type="caution">
    <text evidence="2">The sequence shown here is derived from an EMBL/GenBank/DDBJ whole genome shotgun (WGS) entry which is preliminary data.</text>
</comment>
<dbReference type="RefSeq" id="WP_281835703.1">
    <property type="nucleotide sequence ID" value="NZ_BSDY01000008.1"/>
</dbReference>
<organism evidence="2 3">
    <name type="scientific">Propionigenium maris DSM 9537</name>
    <dbReference type="NCBI Taxonomy" id="1123000"/>
    <lineage>
        <taxon>Bacteria</taxon>
        <taxon>Fusobacteriati</taxon>
        <taxon>Fusobacteriota</taxon>
        <taxon>Fusobacteriia</taxon>
        <taxon>Fusobacteriales</taxon>
        <taxon>Fusobacteriaceae</taxon>
        <taxon>Propionigenium</taxon>
    </lineage>
</organism>
<proteinExistence type="predicted"/>
<name>A0A9W6GJX1_9FUSO</name>
<evidence type="ECO:0000313" key="2">
    <source>
        <dbReference type="EMBL" id="GLI56514.1"/>
    </source>
</evidence>
<dbReference type="EMBL" id="BSDY01000008">
    <property type="protein sequence ID" value="GLI56514.1"/>
    <property type="molecule type" value="Genomic_DNA"/>
</dbReference>